<evidence type="ECO:0000313" key="2">
    <source>
        <dbReference type="EMBL" id="MFH5227893.1"/>
    </source>
</evidence>
<dbReference type="SUPFAM" id="SSF51905">
    <property type="entry name" value="FAD/NAD(P)-binding domain"/>
    <property type="match status" value="1"/>
</dbReference>
<keyword evidence="5" id="KW-1185">Reference proteome</keyword>
<dbReference type="EMBL" id="JBIMSN010000020">
    <property type="protein sequence ID" value="MFH5227893.1"/>
    <property type="molecule type" value="Genomic_DNA"/>
</dbReference>
<feature type="domain" description="Amine oxidase" evidence="1">
    <location>
        <begin position="52"/>
        <end position="547"/>
    </location>
</feature>
<comment type="caution">
    <text evidence="2">The sequence shown here is derived from an EMBL/GenBank/DDBJ whole genome shotgun (WGS) entry which is preliminary data.</text>
</comment>
<dbReference type="PRINTS" id="PR00419">
    <property type="entry name" value="ADXRDTASE"/>
</dbReference>
<dbReference type="InterPro" id="IPR006311">
    <property type="entry name" value="TAT_signal"/>
</dbReference>
<dbReference type="InterPro" id="IPR036188">
    <property type="entry name" value="FAD/NAD-bd_sf"/>
</dbReference>
<organism evidence="2 5">
    <name type="scientific">Antrihabitans spumae</name>
    <dbReference type="NCBI Taxonomy" id="3373370"/>
    <lineage>
        <taxon>Bacteria</taxon>
        <taxon>Bacillati</taxon>
        <taxon>Actinomycetota</taxon>
        <taxon>Actinomycetes</taxon>
        <taxon>Mycobacteriales</taxon>
        <taxon>Nocardiaceae</taxon>
        <taxon>Antrihabitans</taxon>
    </lineage>
</organism>
<name>A0ABW7JYQ6_9NOCA</name>
<dbReference type="Proteomes" id="UP001609176">
    <property type="component" value="Unassembled WGS sequence"/>
</dbReference>
<gene>
    <name evidence="3" type="ORF">ACHIPV_17330</name>
    <name evidence="2" type="ORF">ACHIRB_04720</name>
</gene>
<dbReference type="EMBL" id="JBIMSP010000028">
    <property type="protein sequence ID" value="MFH5243624.1"/>
    <property type="molecule type" value="Genomic_DNA"/>
</dbReference>
<dbReference type="InterPro" id="IPR050464">
    <property type="entry name" value="Zeta_carotene_desat/Oxidored"/>
</dbReference>
<dbReference type="PROSITE" id="PS51318">
    <property type="entry name" value="TAT"/>
    <property type="match status" value="1"/>
</dbReference>
<dbReference type="PANTHER" id="PTHR42923:SF46">
    <property type="entry name" value="AMINE OXIDASE"/>
    <property type="match status" value="1"/>
</dbReference>
<evidence type="ECO:0000313" key="4">
    <source>
        <dbReference type="Proteomes" id="UP001609176"/>
    </source>
</evidence>
<dbReference type="InterPro" id="IPR002937">
    <property type="entry name" value="Amino_oxidase"/>
</dbReference>
<dbReference type="Pfam" id="PF01593">
    <property type="entry name" value="Amino_oxidase"/>
    <property type="match status" value="1"/>
</dbReference>
<accession>A0ABW7JYQ6</accession>
<dbReference type="PANTHER" id="PTHR42923">
    <property type="entry name" value="PROTOPORPHYRINOGEN OXIDASE"/>
    <property type="match status" value="1"/>
</dbReference>
<dbReference type="Proteomes" id="UP001609219">
    <property type="component" value="Unassembled WGS sequence"/>
</dbReference>
<evidence type="ECO:0000313" key="3">
    <source>
        <dbReference type="EMBL" id="MFH5243624.1"/>
    </source>
</evidence>
<dbReference type="RefSeq" id="WP_395125168.1">
    <property type="nucleotide sequence ID" value="NZ_JBIMSN010000020.1"/>
</dbReference>
<sequence length="592" mass="64948">MSGADPQQVSRRAVLAGTAATGLGLLLPTGRAAAAPGSTGGVGRVAVFGAGIAGLTTAHELAERGYRVTVYERTDEFGGKARSMEVPDTGRDGRRPLPGEHGLRIFQGFLNHVPDTMRRIPYGTNVNGVWDNLLATSSVQLSWMGRDDATVPVPYLSKDTRLLDPVTMASALAQLLGLGSTVPAEFVGFVARIWVYLTSSEARRLGQWEHVTWREYVHAEGKPRAYQDLASRFPPQIFGSDEYFASSRTVARWVVGFMLNLLGRGAEGPPDRVLDGPTNEAWIHPWVEHLRSLGVEFRMKTSVEALDIAGGRVVGAAVHGADDGTTRVEADYYVSAIPADRVQKLWSADVLAADPDLGRMSRLKFAWECGIQFFLRNRNTFSPGHIGFLDSPWGLGALHQAQFWPHRDLARDYGDGQVNDVLSLNISDWRSPGIVYGKPAAECSREEIARDVFEQVKAHLNQGDRILLRDSDLHSWHLDPAIVFDGRQLTNETPMLLNSVGSWELRPNSRTAVPNLLLAGDYVKTNADARSMEGANESARVAVNAILDASGSDAPRAHIWPDYHPPELEPLRRIDEDRFRAGLPNQFDVLPG</sequence>
<evidence type="ECO:0000313" key="5">
    <source>
        <dbReference type="Proteomes" id="UP001609219"/>
    </source>
</evidence>
<reference evidence="4 5" key="1">
    <citation type="submission" date="2024-10" db="EMBL/GenBank/DDBJ databases">
        <authorList>
            <person name="Riesco R."/>
        </authorList>
    </citation>
    <scope>NUCLEOTIDE SEQUENCE [LARGE SCALE GENOMIC DNA]</scope>
    <source>
        <strain evidence="3 4">NCIMB 15448</strain>
        <strain evidence="2 5">NCIMB 15450</strain>
    </source>
</reference>
<dbReference type="Gene3D" id="3.50.50.60">
    <property type="entry name" value="FAD/NAD(P)-binding domain"/>
    <property type="match status" value="1"/>
</dbReference>
<proteinExistence type="predicted"/>
<evidence type="ECO:0000259" key="1">
    <source>
        <dbReference type="Pfam" id="PF01593"/>
    </source>
</evidence>
<protein>
    <submittedName>
        <fullName evidence="2">FAD-dependent oxidoreductase</fullName>
    </submittedName>
</protein>